<comment type="subunit">
    <text evidence="9 10">Homodimer. Probably interacts with PlsY.</text>
</comment>
<keyword evidence="11" id="KW-0012">Acyltransferase</keyword>
<evidence type="ECO:0000256" key="5">
    <source>
        <dbReference type="ARBA" id="ARBA00023098"/>
    </source>
</evidence>
<dbReference type="Gene3D" id="3.40.718.10">
    <property type="entry name" value="Isopropylmalate Dehydrogenase"/>
    <property type="match status" value="1"/>
</dbReference>
<dbReference type="EMBL" id="LJJR01000019">
    <property type="protein sequence ID" value="KPD30004.1"/>
    <property type="molecule type" value="Genomic_DNA"/>
</dbReference>
<evidence type="ECO:0000256" key="6">
    <source>
        <dbReference type="ARBA" id="ARBA00023209"/>
    </source>
</evidence>
<comment type="similarity">
    <text evidence="10">Belongs to the PlsX family.</text>
</comment>
<dbReference type="PIRSF" id="PIRSF002465">
    <property type="entry name" value="Phsphlp_syn_PlsX"/>
    <property type="match status" value="1"/>
</dbReference>
<evidence type="ECO:0000256" key="2">
    <source>
        <dbReference type="ARBA" id="ARBA00022490"/>
    </source>
</evidence>
<keyword evidence="3 10" id="KW-0444">Lipid biosynthesis</keyword>
<evidence type="ECO:0000256" key="7">
    <source>
        <dbReference type="ARBA" id="ARBA00023264"/>
    </source>
</evidence>
<evidence type="ECO:0000256" key="10">
    <source>
        <dbReference type="HAMAP-Rule" id="MF_00019"/>
    </source>
</evidence>
<dbReference type="EC" id="2.3.1.274" evidence="8 10"/>
<keyword evidence="5 10" id="KW-0443">Lipid metabolism</keyword>
<comment type="function">
    <text evidence="10">Catalyzes the reversible formation of acyl-phosphate (acyl-PO(4)) from acyl-[acyl-carrier-protein] (acyl-ACP). This enzyme utilizes acyl-ACP as fatty acyl donor, but not acyl-CoA.</text>
</comment>
<evidence type="ECO:0000256" key="3">
    <source>
        <dbReference type="ARBA" id="ARBA00022516"/>
    </source>
</evidence>
<dbReference type="SUPFAM" id="SSF53659">
    <property type="entry name" value="Isocitrate/Isopropylmalate dehydrogenase-like"/>
    <property type="match status" value="1"/>
</dbReference>
<dbReference type="GO" id="GO:0043811">
    <property type="term" value="F:phosphate:acyl-[acyl carrier protein] acyltransferase activity"/>
    <property type="evidence" value="ECO:0007669"/>
    <property type="project" value="UniProtKB-UniRule"/>
</dbReference>
<dbReference type="PANTHER" id="PTHR30100:SF1">
    <property type="entry name" value="PHOSPHATE ACYLTRANSFERASE"/>
    <property type="match status" value="1"/>
</dbReference>
<evidence type="ECO:0000313" key="11">
    <source>
        <dbReference type="EMBL" id="KPD30004.1"/>
    </source>
</evidence>
<evidence type="ECO:0000256" key="8">
    <source>
        <dbReference type="ARBA" id="ARBA00024069"/>
    </source>
</evidence>
<comment type="pathway">
    <text evidence="10">Lipid metabolism; phospholipid metabolism.</text>
</comment>
<dbReference type="GO" id="GO:0006633">
    <property type="term" value="P:fatty acid biosynthetic process"/>
    <property type="evidence" value="ECO:0007669"/>
    <property type="project" value="UniProtKB-UniRule"/>
</dbReference>
<proteinExistence type="inferred from homology"/>
<comment type="caution">
    <text evidence="11">The sequence shown here is derived from an EMBL/GenBank/DDBJ whole genome shotgun (WGS) entry which is preliminary data.</text>
</comment>
<dbReference type="Proteomes" id="UP000053099">
    <property type="component" value="Unassembled WGS sequence"/>
</dbReference>
<dbReference type="Pfam" id="PF02504">
    <property type="entry name" value="FA_synthesis"/>
    <property type="match status" value="1"/>
</dbReference>
<evidence type="ECO:0000256" key="9">
    <source>
        <dbReference type="ARBA" id="ARBA00046608"/>
    </source>
</evidence>
<keyword evidence="7 10" id="KW-1208">Phospholipid metabolism</keyword>
<dbReference type="PATRIC" id="fig|37636.3.peg.536"/>
<dbReference type="GO" id="GO:0005737">
    <property type="term" value="C:cytoplasm"/>
    <property type="evidence" value="ECO:0007669"/>
    <property type="project" value="UniProtKB-SubCell"/>
</dbReference>
<protein>
    <recommendedName>
        <fullName evidence="8 10">Phosphate acyltransferase</fullName>
        <ecNumber evidence="8 10">2.3.1.274</ecNumber>
    </recommendedName>
    <alternativeName>
        <fullName evidence="10">Acyl-ACP phosphotransacylase</fullName>
    </alternativeName>
    <alternativeName>
        <fullName evidence="10">Acyl-[acyl-carrier-protein]--phosphate acyltransferase</fullName>
    </alternativeName>
    <alternativeName>
        <fullName evidence="10">Phosphate-acyl-ACP acyltransferase</fullName>
    </alternativeName>
</protein>
<dbReference type="UniPathway" id="UPA00085"/>
<dbReference type="InterPro" id="IPR003664">
    <property type="entry name" value="FA_synthesis"/>
</dbReference>
<keyword evidence="6 10" id="KW-0594">Phospholipid biosynthesis</keyword>
<evidence type="ECO:0000256" key="1">
    <source>
        <dbReference type="ARBA" id="ARBA00001232"/>
    </source>
</evidence>
<name>A0A0N0IQH5_THESC</name>
<organism evidence="11 12">
    <name type="scientific">Thermus scotoductus</name>
    <dbReference type="NCBI Taxonomy" id="37636"/>
    <lineage>
        <taxon>Bacteria</taxon>
        <taxon>Thermotogati</taxon>
        <taxon>Deinococcota</taxon>
        <taxon>Deinococci</taxon>
        <taxon>Thermales</taxon>
        <taxon>Thermaceae</taxon>
        <taxon>Thermus</taxon>
    </lineage>
</organism>
<reference evidence="11 12" key="1">
    <citation type="submission" date="2015-09" db="EMBL/GenBank/DDBJ databases">
        <title>Draft genome sequence of Thermus scotoductus strain K1 isolated from a geothermal spring in Nagorno-Karabakh, Armenia.</title>
        <authorList>
            <person name="Saghatelyan A."/>
            <person name="Poghosyan L."/>
            <person name="Panosyan H."/>
            <person name="Birkeland N.-K."/>
        </authorList>
    </citation>
    <scope>NUCLEOTIDE SEQUENCE [LARGE SCALE GENOMIC DNA]</scope>
    <source>
        <strain evidence="11 12">K1</strain>
    </source>
</reference>
<dbReference type="NCBIfam" id="TIGR00182">
    <property type="entry name" value="plsX"/>
    <property type="match status" value="1"/>
</dbReference>
<gene>
    <name evidence="10" type="primary">plsX</name>
    <name evidence="11" type="ORF">AN926_07315</name>
</gene>
<evidence type="ECO:0000256" key="4">
    <source>
        <dbReference type="ARBA" id="ARBA00022679"/>
    </source>
</evidence>
<accession>A0A0N0IQH5</accession>
<comment type="subcellular location">
    <subcellularLocation>
        <location evidence="10">Cytoplasm</location>
    </subcellularLocation>
    <text evidence="10">Associated with the membrane possibly through PlsY.</text>
</comment>
<keyword evidence="4 10" id="KW-0808">Transferase</keyword>
<dbReference type="AlphaFoldDB" id="A0A0N0IQH5"/>
<dbReference type="PANTHER" id="PTHR30100">
    <property type="entry name" value="FATTY ACID/PHOSPHOLIPID SYNTHESIS PROTEIN PLSX"/>
    <property type="match status" value="1"/>
</dbReference>
<dbReference type="HAMAP" id="MF_00019">
    <property type="entry name" value="PlsX"/>
    <property type="match status" value="1"/>
</dbReference>
<keyword evidence="2 10" id="KW-0963">Cytoplasm</keyword>
<comment type="catalytic activity">
    <reaction evidence="1 10">
        <text>a fatty acyl-[ACP] + phosphate = an acyl phosphate + holo-[ACP]</text>
        <dbReference type="Rhea" id="RHEA:42292"/>
        <dbReference type="Rhea" id="RHEA-COMP:9685"/>
        <dbReference type="Rhea" id="RHEA-COMP:14125"/>
        <dbReference type="ChEBI" id="CHEBI:43474"/>
        <dbReference type="ChEBI" id="CHEBI:59918"/>
        <dbReference type="ChEBI" id="CHEBI:64479"/>
        <dbReference type="ChEBI" id="CHEBI:138651"/>
        <dbReference type="EC" id="2.3.1.274"/>
    </reaction>
</comment>
<dbReference type="GO" id="GO:0008654">
    <property type="term" value="P:phospholipid biosynthetic process"/>
    <property type="evidence" value="ECO:0007669"/>
    <property type="project" value="UniProtKB-KW"/>
</dbReference>
<dbReference type="InterPro" id="IPR012281">
    <property type="entry name" value="Phospholipid_synth_PlsX-like"/>
</dbReference>
<sequence length="328" mass="34544">MSIRIALDAMGGDRAPGVTVQGAFLAAKEGVEVLLVGEEARLRAELARLGASLPIHHAPDWIPMEEHATEVRKRRESSIMVAMDLLKRGEVQAVVSMGHTGATMAAALFTLGRVKGVERPALLVEFPSQRGRTFLLDGGANADCRPSFLVQFAAMGLAYAEASGLKDPKVGLLSIGEEEGKGNALVLETYPLLKDALGERFFGNVEGRDVFLGTAEVVVTDGFTGNVVLKLAEGEAKVLLGWIKEALTSSPLARLGALLARGALRKVKEKVDPSQYGAMPLLGVEGAVFIGHGSADALAVKNALLRARSLVAAGLLDRVRAGLSALHV</sequence>
<evidence type="ECO:0000313" key="12">
    <source>
        <dbReference type="Proteomes" id="UP000053099"/>
    </source>
</evidence>